<dbReference type="SUPFAM" id="SSF69572">
    <property type="entry name" value="Activating enzymes of the ubiquitin-like proteins"/>
    <property type="match status" value="1"/>
</dbReference>
<dbReference type="Pfam" id="PF00899">
    <property type="entry name" value="ThiF"/>
    <property type="match status" value="1"/>
</dbReference>
<name>A0A0F9UZQ3_9ZZZZ</name>
<comment type="caution">
    <text evidence="2">The sequence shown here is derived from an EMBL/GenBank/DDBJ whole genome shotgun (WGS) entry which is preliminary data.</text>
</comment>
<dbReference type="GO" id="GO:0004792">
    <property type="term" value="F:thiosulfate-cyanide sulfurtransferase activity"/>
    <property type="evidence" value="ECO:0007669"/>
    <property type="project" value="TreeGrafter"/>
</dbReference>
<gene>
    <name evidence="2" type="ORF">LCGC14_0145120</name>
</gene>
<organism evidence="2">
    <name type="scientific">marine sediment metagenome</name>
    <dbReference type="NCBI Taxonomy" id="412755"/>
    <lineage>
        <taxon>unclassified sequences</taxon>
        <taxon>metagenomes</taxon>
        <taxon>ecological metagenomes</taxon>
    </lineage>
</organism>
<evidence type="ECO:0000313" key="2">
    <source>
        <dbReference type="EMBL" id="KKN98420.1"/>
    </source>
</evidence>
<feature type="domain" description="THIF-type NAD/FAD binding fold" evidence="1">
    <location>
        <begin position="1"/>
        <end position="159"/>
    </location>
</feature>
<dbReference type="EMBL" id="LAZR01000051">
    <property type="protein sequence ID" value="KKN98420.1"/>
    <property type="molecule type" value="Genomic_DNA"/>
</dbReference>
<dbReference type="InterPro" id="IPR045886">
    <property type="entry name" value="ThiF/MoeB/HesA"/>
</dbReference>
<dbReference type="InterPro" id="IPR000594">
    <property type="entry name" value="ThiF_NAD_FAD-bd"/>
</dbReference>
<sequence length="182" mass="20919">MGASRMQIFDDDTVELHNLPNQFFRKKDIGRSKVEALADIVKEFTDFDIKINNKRYEDENLSGIVISAVDSMKSRQAIFDMVRTQSEVELYIDSRMGGEVAQIFTLRPSDQLDVEEYEKTLFNDDEAEELPCTAQAIIYTVLGIAQPIARLVKKFLMGGLEESDKRLMVDFFNQQMVKEFVV</sequence>
<dbReference type="PANTHER" id="PTHR10953:SF102">
    <property type="entry name" value="ADENYLYLTRANSFERASE AND SULFURTRANSFERASE MOCS3"/>
    <property type="match status" value="1"/>
</dbReference>
<reference evidence="2" key="1">
    <citation type="journal article" date="2015" name="Nature">
        <title>Complex archaea that bridge the gap between prokaryotes and eukaryotes.</title>
        <authorList>
            <person name="Spang A."/>
            <person name="Saw J.H."/>
            <person name="Jorgensen S.L."/>
            <person name="Zaremba-Niedzwiedzka K."/>
            <person name="Martijn J."/>
            <person name="Lind A.E."/>
            <person name="van Eijk R."/>
            <person name="Schleper C."/>
            <person name="Guy L."/>
            <person name="Ettema T.J."/>
        </authorList>
    </citation>
    <scope>NUCLEOTIDE SEQUENCE</scope>
</reference>
<dbReference type="InterPro" id="IPR035985">
    <property type="entry name" value="Ubiquitin-activating_enz"/>
</dbReference>
<protein>
    <recommendedName>
        <fullName evidence="1">THIF-type NAD/FAD binding fold domain-containing protein</fullName>
    </recommendedName>
</protein>
<dbReference type="Gene3D" id="3.40.50.720">
    <property type="entry name" value="NAD(P)-binding Rossmann-like Domain"/>
    <property type="match status" value="1"/>
</dbReference>
<accession>A0A0F9UZQ3</accession>
<evidence type="ECO:0000259" key="1">
    <source>
        <dbReference type="Pfam" id="PF00899"/>
    </source>
</evidence>
<dbReference type="GO" id="GO:0016779">
    <property type="term" value="F:nucleotidyltransferase activity"/>
    <property type="evidence" value="ECO:0007669"/>
    <property type="project" value="TreeGrafter"/>
</dbReference>
<dbReference type="GO" id="GO:0005737">
    <property type="term" value="C:cytoplasm"/>
    <property type="evidence" value="ECO:0007669"/>
    <property type="project" value="TreeGrafter"/>
</dbReference>
<dbReference type="GO" id="GO:0008641">
    <property type="term" value="F:ubiquitin-like modifier activating enzyme activity"/>
    <property type="evidence" value="ECO:0007669"/>
    <property type="project" value="InterPro"/>
</dbReference>
<dbReference type="GO" id="GO:0032446">
    <property type="term" value="P:protein modification by small protein conjugation"/>
    <property type="evidence" value="ECO:0007669"/>
    <property type="project" value="TreeGrafter"/>
</dbReference>
<dbReference type="AlphaFoldDB" id="A0A0F9UZQ3"/>
<proteinExistence type="predicted"/>
<dbReference type="PANTHER" id="PTHR10953">
    <property type="entry name" value="UBIQUITIN-ACTIVATING ENZYME E1"/>
    <property type="match status" value="1"/>
</dbReference>